<dbReference type="InterPro" id="IPR000909">
    <property type="entry name" value="PLipase_C_PInositol-sp_X_dom"/>
</dbReference>
<gene>
    <name evidence="2" type="ORF">PSYICH_LOCUS4112</name>
</gene>
<sequence>MMNNSVAPVDGGQDNDEDLSKDLENWMSLLPQELKQTPIIHLAIPGSHDSFTSEITSDSPLAPDAENAIKKLSFLGPLLKFFMVNWSKTQTYKAADQLIRGIRYFDLRIGTKSSTEDLFIVHGLYSATVQSCLEEVRSFLDTHTQEVVILDFQHFYGFRQSDHDRLMQLIYHIFGAKLLPYSQHMSYVTLQYMTTQYRYQVISVYRSDAARFGQPLLWPSNSFPNPWPNTVSKSSLFESLHRGLSNRPSGSAHISQCVLTPPGWFIFQNLFSSLKKQCAVKLEESKSNWIENQSPGPGGLNIIIADFIELSDCKYVKDVINLNQKLIATSNKKY</sequence>
<feature type="domain" description="Phosphatidylinositol-specific phospholipase C X" evidence="1">
    <location>
        <begin position="32"/>
        <end position="206"/>
    </location>
</feature>
<dbReference type="Gene3D" id="3.20.20.190">
    <property type="entry name" value="Phosphatidylinositol (PI) phosphodiesterase"/>
    <property type="match status" value="1"/>
</dbReference>
<dbReference type="InterPro" id="IPR017946">
    <property type="entry name" value="PLC-like_Pdiesterase_TIM-brl"/>
</dbReference>
<dbReference type="GO" id="GO:0008081">
    <property type="term" value="F:phosphoric diester hydrolase activity"/>
    <property type="evidence" value="ECO:0007669"/>
    <property type="project" value="InterPro"/>
</dbReference>
<dbReference type="AlphaFoldDB" id="A0A9P0CKR6"/>
<dbReference type="OrthoDB" id="1046782at2759"/>
<dbReference type="Proteomes" id="UP001153636">
    <property type="component" value="Chromosome 13"/>
</dbReference>
<keyword evidence="3" id="KW-1185">Reference proteome</keyword>
<dbReference type="EMBL" id="OV651825">
    <property type="protein sequence ID" value="CAH1102413.1"/>
    <property type="molecule type" value="Genomic_DNA"/>
</dbReference>
<name>A0A9P0CKR6_9CUCU</name>
<organism evidence="2 3">
    <name type="scientific">Psylliodes chrysocephalus</name>
    <dbReference type="NCBI Taxonomy" id="3402493"/>
    <lineage>
        <taxon>Eukaryota</taxon>
        <taxon>Metazoa</taxon>
        <taxon>Ecdysozoa</taxon>
        <taxon>Arthropoda</taxon>
        <taxon>Hexapoda</taxon>
        <taxon>Insecta</taxon>
        <taxon>Pterygota</taxon>
        <taxon>Neoptera</taxon>
        <taxon>Endopterygota</taxon>
        <taxon>Coleoptera</taxon>
        <taxon>Polyphaga</taxon>
        <taxon>Cucujiformia</taxon>
        <taxon>Chrysomeloidea</taxon>
        <taxon>Chrysomelidae</taxon>
        <taxon>Galerucinae</taxon>
        <taxon>Alticini</taxon>
        <taxon>Psylliodes</taxon>
    </lineage>
</organism>
<dbReference type="SUPFAM" id="SSF51695">
    <property type="entry name" value="PLC-like phosphodiesterases"/>
    <property type="match status" value="1"/>
</dbReference>
<dbReference type="PANTHER" id="PTHR13593">
    <property type="match status" value="1"/>
</dbReference>
<evidence type="ECO:0000313" key="2">
    <source>
        <dbReference type="EMBL" id="CAH1102413.1"/>
    </source>
</evidence>
<protein>
    <recommendedName>
        <fullName evidence="1">Phosphatidylinositol-specific phospholipase C X domain-containing protein</fullName>
    </recommendedName>
</protein>
<dbReference type="CDD" id="cd08616">
    <property type="entry name" value="PI-PLCXD1c"/>
    <property type="match status" value="1"/>
</dbReference>
<dbReference type="PROSITE" id="PS50007">
    <property type="entry name" value="PIPLC_X_DOMAIN"/>
    <property type="match status" value="1"/>
</dbReference>
<dbReference type="PANTHER" id="PTHR13593:SF113">
    <property type="entry name" value="SI:DKEY-266F7.9"/>
    <property type="match status" value="1"/>
</dbReference>
<accession>A0A9P0CKR6</accession>
<proteinExistence type="predicted"/>
<dbReference type="Pfam" id="PF00388">
    <property type="entry name" value="PI-PLC-X"/>
    <property type="match status" value="1"/>
</dbReference>
<dbReference type="SMART" id="SM00148">
    <property type="entry name" value="PLCXc"/>
    <property type="match status" value="1"/>
</dbReference>
<reference evidence="2" key="1">
    <citation type="submission" date="2022-01" db="EMBL/GenBank/DDBJ databases">
        <authorList>
            <person name="King R."/>
        </authorList>
    </citation>
    <scope>NUCLEOTIDE SEQUENCE</scope>
</reference>
<evidence type="ECO:0000259" key="1">
    <source>
        <dbReference type="SMART" id="SM00148"/>
    </source>
</evidence>
<dbReference type="GO" id="GO:0006629">
    <property type="term" value="P:lipid metabolic process"/>
    <property type="evidence" value="ECO:0007669"/>
    <property type="project" value="InterPro"/>
</dbReference>
<dbReference type="InterPro" id="IPR051057">
    <property type="entry name" value="PI-PLC_domain"/>
</dbReference>
<dbReference type="InterPro" id="IPR042158">
    <property type="entry name" value="PLCXD1/2/3"/>
</dbReference>
<evidence type="ECO:0000313" key="3">
    <source>
        <dbReference type="Proteomes" id="UP001153636"/>
    </source>
</evidence>